<dbReference type="GO" id="GO:0016874">
    <property type="term" value="F:ligase activity"/>
    <property type="evidence" value="ECO:0007669"/>
    <property type="project" value="UniProtKB-KW"/>
</dbReference>
<feature type="domain" description="O-antigen ligase-related" evidence="6">
    <location>
        <begin position="251"/>
        <end position="411"/>
    </location>
</feature>
<proteinExistence type="predicted"/>
<feature type="transmembrane region" description="Helical" evidence="5">
    <location>
        <begin position="35"/>
        <end position="55"/>
    </location>
</feature>
<evidence type="ECO:0000256" key="1">
    <source>
        <dbReference type="ARBA" id="ARBA00004141"/>
    </source>
</evidence>
<keyword evidence="8" id="KW-1185">Reference proteome</keyword>
<dbReference type="RefSeq" id="WP_142705581.1">
    <property type="nucleotide sequence ID" value="NZ_VIRS01000010.1"/>
</dbReference>
<dbReference type="InParanoid" id="A0A545AS66"/>
<feature type="transmembrane region" description="Helical" evidence="5">
    <location>
        <begin position="9"/>
        <end position="29"/>
    </location>
</feature>
<feature type="transmembrane region" description="Helical" evidence="5">
    <location>
        <begin position="403"/>
        <end position="422"/>
    </location>
</feature>
<dbReference type="GO" id="GO:0016020">
    <property type="term" value="C:membrane"/>
    <property type="evidence" value="ECO:0007669"/>
    <property type="project" value="UniProtKB-SubCell"/>
</dbReference>
<evidence type="ECO:0000313" key="7">
    <source>
        <dbReference type="EMBL" id="TQS44091.1"/>
    </source>
</evidence>
<keyword evidence="7" id="KW-0436">Ligase</keyword>
<feature type="transmembrane region" description="Helical" evidence="5">
    <location>
        <begin position="84"/>
        <end position="105"/>
    </location>
</feature>
<feature type="transmembrane region" description="Helical" evidence="5">
    <location>
        <begin position="266"/>
        <end position="285"/>
    </location>
</feature>
<feature type="transmembrane region" description="Helical" evidence="5">
    <location>
        <begin position="62"/>
        <end position="78"/>
    </location>
</feature>
<dbReference type="AlphaFoldDB" id="A0A545AS66"/>
<dbReference type="InterPro" id="IPR007016">
    <property type="entry name" value="O-antigen_ligase-rel_domated"/>
</dbReference>
<evidence type="ECO:0000256" key="3">
    <source>
        <dbReference type="ARBA" id="ARBA00022989"/>
    </source>
</evidence>
<accession>A0A545AS66</accession>
<feature type="transmembrane region" description="Helical" evidence="5">
    <location>
        <begin position="429"/>
        <end position="447"/>
    </location>
</feature>
<feature type="transmembrane region" description="Helical" evidence="5">
    <location>
        <begin position="144"/>
        <end position="163"/>
    </location>
</feature>
<sequence length="490" mass="51822">MIHTLSARIGALVAAVLVVAAAVVEYVRVDSVPEALEAAVAAVIALAVACLAISLPGTTARSAVVGGTFVAAGILTWTSTDRPIFIWGVLAAGGLCFLLWSRPWLEGLRQLPRVGAAWTGIAYWPLGVVGALLVGHWTVGIQRLAYAGIFVLAALVLIAIVRAGDRDPSVGIAAAVLVAIAVLLLAGSGSLFDSVRQIPPGSGSAQLMRDRFWGGLGVYYQPNALAGLAVISAIRVAPDRAFALWQRLSVLAVAGVLLGMSNSRTGLIFAFGAACLHGLLTLWRLRPDLPSYRRRWLAVLTPFLVIGLVVVYSQASGKLTRNRFEDSAKPPSSTAAAVTSGRTDTWKQVWVDWENAGVAEKLFGDARTSRAVVTRLNDGAPVNGPRVQLNTDNAFVGAFRRGGVFGALAFVAGVLLLLWHALRRRRDGVLPAAWWTIGAIAVIPTIMSEDWLLGGTNGAVWLTLLAGEIYVVFRAAPRRVEAEPEPAVSV</sequence>
<dbReference type="Proteomes" id="UP000317982">
    <property type="component" value="Unassembled WGS sequence"/>
</dbReference>
<keyword evidence="4 5" id="KW-0472">Membrane</keyword>
<comment type="subcellular location">
    <subcellularLocation>
        <location evidence="1">Membrane</location>
        <topology evidence="1">Multi-pass membrane protein</topology>
    </subcellularLocation>
</comment>
<feature type="transmembrane region" description="Helical" evidence="5">
    <location>
        <begin position="212"/>
        <end position="234"/>
    </location>
</feature>
<feature type="transmembrane region" description="Helical" evidence="5">
    <location>
        <begin position="241"/>
        <end position="260"/>
    </location>
</feature>
<dbReference type="OrthoDB" id="5188969at2"/>
<evidence type="ECO:0000256" key="4">
    <source>
        <dbReference type="ARBA" id="ARBA00023136"/>
    </source>
</evidence>
<reference evidence="7 8" key="1">
    <citation type="submission" date="2019-07" db="EMBL/GenBank/DDBJ databases">
        <title>Cryptosporangium phraense sp. nov., isolated from plant litter.</title>
        <authorList>
            <person name="Suriyachadkun C."/>
        </authorList>
    </citation>
    <scope>NUCLEOTIDE SEQUENCE [LARGE SCALE GENOMIC DNA]</scope>
    <source>
        <strain evidence="7 8">A-T 5661</strain>
    </source>
</reference>
<dbReference type="EMBL" id="VIRS01000010">
    <property type="protein sequence ID" value="TQS44091.1"/>
    <property type="molecule type" value="Genomic_DNA"/>
</dbReference>
<gene>
    <name evidence="7" type="ORF">FL583_16740</name>
</gene>
<feature type="transmembrane region" description="Helical" evidence="5">
    <location>
        <begin position="459"/>
        <end position="476"/>
    </location>
</feature>
<comment type="caution">
    <text evidence="7">The sequence shown here is derived from an EMBL/GenBank/DDBJ whole genome shotgun (WGS) entry which is preliminary data.</text>
</comment>
<feature type="transmembrane region" description="Helical" evidence="5">
    <location>
        <begin position="117"/>
        <end position="138"/>
    </location>
</feature>
<keyword evidence="3 5" id="KW-1133">Transmembrane helix</keyword>
<organism evidence="7 8">
    <name type="scientific">Cryptosporangium phraense</name>
    <dbReference type="NCBI Taxonomy" id="2593070"/>
    <lineage>
        <taxon>Bacteria</taxon>
        <taxon>Bacillati</taxon>
        <taxon>Actinomycetota</taxon>
        <taxon>Actinomycetes</taxon>
        <taxon>Cryptosporangiales</taxon>
        <taxon>Cryptosporangiaceae</taxon>
        <taxon>Cryptosporangium</taxon>
    </lineage>
</organism>
<feature type="transmembrane region" description="Helical" evidence="5">
    <location>
        <begin position="170"/>
        <end position="192"/>
    </location>
</feature>
<dbReference type="Pfam" id="PF04932">
    <property type="entry name" value="Wzy_C"/>
    <property type="match status" value="1"/>
</dbReference>
<evidence type="ECO:0000259" key="6">
    <source>
        <dbReference type="Pfam" id="PF04932"/>
    </source>
</evidence>
<protein>
    <submittedName>
        <fullName evidence="7">O-antigen ligase family protein</fullName>
    </submittedName>
</protein>
<name>A0A545AS66_9ACTN</name>
<feature type="transmembrane region" description="Helical" evidence="5">
    <location>
        <begin position="297"/>
        <end position="315"/>
    </location>
</feature>
<evidence type="ECO:0000313" key="8">
    <source>
        <dbReference type="Proteomes" id="UP000317982"/>
    </source>
</evidence>
<evidence type="ECO:0000256" key="2">
    <source>
        <dbReference type="ARBA" id="ARBA00022692"/>
    </source>
</evidence>
<keyword evidence="2 5" id="KW-0812">Transmembrane</keyword>
<evidence type="ECO:0000256" key="5">
    <source>
        <dbReference type="SAM" id="Phobius"/>
    </source>
</evidence>